<evidence type="ECO:0000256" key="7">
    <source>
        <dbReference type="HAMAP-Rule" id="MF_00208"/>
    </source>
</evidence>
<dbReference type="AlphaFoldDB" id="A0A557RH50"/>
<feature type="binding site" evidence="7">
    <location>
        <position position="197"/>
    </location>
    <ligand>
        <name>UDP-N-acetyl-alpha-D-muramoyl-L-alanyl-D-glutamate</name>
        <dbReference type="ChEBI" id="CHEBI:83900"/>
    </ligand>
</feature>
<feature type="binding site" evidence="7">
    <location>
        <position position="466"/>
    </location>
    <ligand>
        <name>meso-2,6-diaminopimelate</name>
        <dbReference type="ChEBI" id="CHEBI:57791"/>
    </ligand>
</feature>
<evidence type="ECO:0000256" key="5">
    <source>
        <dbReference type="ARBA" id="ARBA00023306"/>
    </source>
</evidence>
<gene>
    <name evidence="7" type="primary">murE</name>
    <name evidence="12" type="ORF">FPL11_07295</name>
</gene>
<dbReference type="Pfam" id="PF02875">
    <property type="entry name" value="Mur_ligase_C"/>
    <property type="match status" value="1"/>
</dbReference>
<organism evidence="12 13">
    <name type="scientific">Spiribacter aquaticus</name>
    <dbReference type="NCBI Taxonomy" id="1935996"/>
    <lineage>
        <taxon>Bacteria</taxon>
        <taxon>Pseudomonadati</taxon>
        <taxon>Pseudomonadota</taxon>
        <taxon>Gammaproteobacteria</taxon>
        <taxon>Chromatiales</taxon>
        <taxon>Ectothiorhodospiraceae</taxon>
        <taxon>Spiribacter</taxon>
    </lineage>
</organism>
<feature type="binding site" evidence="7">
    <location>
        <begin position="47"/>
        <end position="49"/>
    </location>
    <ligand>
        <name>UDP-N-acetyl-alpha-D-muramoyl-L-alanyl-D-glutamate</name>
        <dbReference type="ChEBI" id="CHEBI:83900"/>
    </ligand>
</feature>
<dbReference type="InterPro" id="IPR035911">
    <property type="entry name" value="MurE/MurF_N"/>
</dbReference>
<dbReference type="GO" id="GO:0009252">
    <property type="term" value="P:peptidoglycan biosynthetic process"/>
    <property type="evidence" value="ECO:0007669"/>
    <property type="project" value="UniProtKB-UniRule"/>
</dbReference>
<dbReference type="InterPro" id="IPR004101">
    <property type="entry name" value="Mur_ligase_C"/>
</dbReference>
<keyword evidence="13" id="KW-1185">Reference proteome</keyword>
<dbReference type="InterPro" id="IPR036615">
    <property type="entry name" value="Mur_ligase_C_dom_sf"/>
</dbReference>
<keyword evidence="7" id="KW-0460">Magnesium</keyword>
<keyword evidence="6 7" id="KW-0961">Cell wall biogenesis/degradation</keyword>
<dbReference type="InterPro" id="IPR005761">
    <property type="entry name" value="UDP-N-AcMur-Glu-dNH2Pim_ligase"/>
</dbReference>
<comment type="caution">
    <text evidence="12">The sequence shown here is derived from an EMBL/GenBank/DDBJ whole genome shotgun (WGS) entry which is preliminary data.</text>
</comment>
<reference evidence="12 13" key="1">
    <citation type="submission" date="2019-07" db="EMBL/GenBank/DDBJ databases">
        <title>Reclasification of Spiribacter aquaticus.</title>
        <authorList>
            <person name="Leon M.J."/>
            <person name="Sanchez-Porro C."/>
            <person name="Ventosa A."/>
        </authorList>
    </citation>
    <scope>NUCLEOTIDE SEQUENCE [LARGE SCALE GENOMIC DNA]</scope>
    <source>
        <strain evidence="12 13">SP30</strain>
    </source>
</reference>
<keyword evidence="7" id="KW-0067">ATP-binding</keyword>
<dbReference type="GO" id="GO:0008765">
    <property type="term" value="F:UDP-N-acetylmuramoylalanyl-D-glutamate-2,6-diaminopimelate ligase activity"/>
    <property type="evidence" value="ECO:0007669"/>
    <property type="project" value="UniProtKB-UniRule"/>
</dbReference>
<dbReference type="RefSeq" id="WP_144348035.1">
    <property type="nucleotide sequence ID" value="NZ_VMKP01000003.1"/>
</dbReference>
<evidence type="ECO:0000313" key="13">
    <source>
        <dbReference type="Proteomes" id="UP000316688"/>
    </source>
</evidence>
<dbReference type="SUPFAM" id="SSF53623">
    <property type="entry name" value="MurD-like peptide ligases, catalytic domain"/>
    <property type="match status" value="1"/>
</dbReference>
<comment type="subcellular location">
    <subcellularLocation>
        <location evidence="7 8">Cytoplasm</location>
    </subcellularLocation>
</comment>
<feature type="domain" description="Mur ligase central" evidence="11">
    <location>
        <begin position="120"/>
        <end position="320"/>
    </location>
</feature>
<evidence type="ECO:0000259" key="9">
    <source>
        <dbReference type="Pfam" id="PF01225"/>
    </source>
</evidence>
<dbReference type="UniPathway" id="UPA00219"/>
<proteinExistence type="inferred from homology"/>
<dbReference type="GO" id="GO:0071555">
    <property type="term" value="P:cell wall organization"/>
    <property type="evidence" value="ECO:0007669"/>
    <property type="project" value="UniProtKB-KW"/>
</dbReference>
<feature type="binding site" evidence="7">
    <location>
        <position position="30"/>
    </location>
    <ligand>
        <name>UDP-N-acetyl-alpha-D-muramoyl-L-alanyl-D-glutamate</name>
        <dbReference type="ChEBI" id="CHEBI:83900"/>
    </ligand>
</feature>
<dbReference type="HAMAP" id="MF_00208">
    <property type="entry name" value="MurE"/>
    <property type="match status" value="1"/>
</dbReference>
<evidence type="ECO:0000256" key="3">
    <source>
        <dbReference type="ARBA" id="ARBA00022960"/>
    </source>
</evidence>
<dbReference type="Gene3D" id="3.40.1390.10">
    <property type="entry name" value="MurE/MurF, N-terminal domain"/>
    <property type="match status" value="1"/>
</dbReference>
<protein>
    <recommendedName>
        <fullName evidence="7">UDP-N-acetylmuramoyl-L-alanyl-D-glutamate--2,6-diaminopimelate ligase</fullName>
        <ecNumber evidence="7">6.3.2.13</ecNumber>
    </recommendedName>
    <alternativeName>
        <fullName evidence="7">Meso-A2pm-adding enzyme</fullName>
    </alternativeName>
    <alternativeName>
        <fullName evidence="7">Meso-diaminopimelate-adding enzyme</fullName>
    </alternativeName>
    <alternativeName>
        <fullName evidence="7">UDP-MurNAc-L-Ala-D-Glu:meso-diaminopimelate ligase</fullName>
    </alternativeName>
    <alternativeName>
        <fullName evidence="7">UDP-MurNAc-tripeptide synthetase</fullName>
    </alternativeName>
    <alternativeName>
        <fullName evidence="7">UDP-N-acetylmuramyl-tripeptide synthetase</fullName>
    </alternativeName>
</protein>
<dbReference type="InterPro" id="IPR000713">
    <property type="entry name" value="Mur_ligase_N"/>
</dbReference>
<dbReference type="GO" id="GO:0000287">
    <property type="term" value="F:magnesium ion binding"/>
    <property type="evidence" value="ECO:0007669"/>
    <property type="project" value="UniProtKB-UniRule"/>
</dbReference>
<feature type="binding site" evidence="7">
    <location>
        <position position="470"/>
    </location>
    <ligand>
        <name>meso-2,6-diaminopimelate</name>
        <dbReference type="ChEBI" id="CHEBI:57791"/>
    </ligand>
</feature>
<comment type="catalytic activity">
    <reaction evidence="7">
        <text>UDP-N-acetyl-alpha-D-muramoyl-L-alanyl-D-glutamate + meso-2,6-diaminopimelate + ATP = UDP-N-acetyl-alpha-D-muramoyl-L-alanyl-gamma-D-glutamyl-meso-2,6-diaminopimelate + ADP + phosphate + H(+)</text>
        <dbReference type="Rhea" id="RHEA:23676"/>
        <dbReference type="ChEBI" id="CHEBI:15378"/>
        <dbReference type="ChEBI" id="CHEBI:30616"/>
        <dbReference type="ChEBI" id="CHEBI:43474"/>
        <dbReference type="ChEBI" id="CHEBI:57791"/>
        <dbReference type="ChEBI" id="CHEBI:83900"/>
        <dbReference type="ChEBI" id="CHEBI:83905"/>
        <dbReference type="ChEBI" id="CHEBI:456216"/>
        <dbReference type="EC" id="6.3.2.13"/>
    </reaction>
</comment>
<accession>A0A557RH50</accession>
<dbReference type="Gene3D" id="3.90.190.20">
    <property type="entry name" value="Mur ligase, C-terminal domain"/>
    <property type="match status" value="1"/>
</dbReference>
<feature type="domain" description="Mur ligase C-terminal" evidence="10">
    <location>
        <begin position="342"/>
        <end position="468"/>
    </location>
</feature>
<evidence type="ECO:0000256" key="2">
    <source>
        <dbReference type="ARBA" id="ARBA00022618"/>
    </source>
</evidence>
<feature type="binding site" evidence="7">
    <location>
        <begin position="415"/>
        <end position="418"/>
    </location>
    <ligand>
        <name>meso-2,6-diaminopimelate</name>
        <dbReference type="ChEBI" id="CHEBI:57791"/>
    </ligand>
</feature>
<keyword evidence="7" id="KW-0963">Cytoplasm</keyword>
<keyword evidence="7 12" id="KW-0436">Ligase</keyword>
<comment type="function">
    <text evidence="7">Catalyzes the addition of meso-diaminopimelic acid to the nucleotide precursor UDP-N-acetylmuramoyl-L-alanyl-D-glutamate (UMAG) in the biosynthesis of bacterial cell-wall peptidoglycan.</text>
</comment>
<keyword evidence="2 7" id="KW-0132">Cell division</keyword>
<dbReference type="InterPro" id="IPR036565">
    <property type="entry name" value="Mur-like_cat_sf"/>
</dbReference>
<dbReference type="PANTHER" id="PTHR23135:SF4">
    <property type="entry name" value="UDP-N-ACETYLMURAMOYL-L-ALANYL-D-GLUTAMATE--2,6-DIAMINOPIMELATE LIGASE MURE HOMOLOG, CHLOROPLASTIC"/>
    <property type="match status" value="1"/>
</dbReference>
<comment type="similarity">
    <text evidence="1 7">Belongs to the MurCDEF family. MurE subfamily.</text>
</comment>
<dbReference type="Pfam" id="PF01225">
    <property type="entry name" value="Mur_ligase"/>
    <property type="match status" value="1"/>
</dbReference>
<evidence type="ECO:0000256" key="6">
    <source>
        <dbReference type="ARBA" id="ARBA00023316"/>
    </source>
</evidence>
<dbReference type="InterPro" id="IPR013221">
    <property type="entry name" value="Mur_ligase_cen"/>
</dbReference>
<feature type="binding site" evidence="7">
    <location>
        <begin position="122"/>
        <end position="128"/>
    </location>
    <ligand>
        <name>ATP</name>
        <dbReference type="ChEBI" id="CHEBI:30616"/>
    </ligand>
</feature>
<dbReference type="SUPFAM" id="SSF63418">
    <property type="entry name" value="MurE/MurF N-terminal domain"/>
    <property type="match status" value="1"/>
</dbReference>
<keyword evidence="3 7" id="KW-0133">Cell shape</keyword>
<comment type="pathway">
    <text evidence="7 8">Cell wall biogenesis; peptidoglycan biosynthesis.</text>
</comment>
<dbReference type="SUPFAM" id="SSF53244">
    <property type="entry name" value="MurD-like peptide ligases, peptide-binding domain"/>
    <property type="match status" value="1"/>
</dbReference>
<comment type="caution">
    <text evidence="7">Lacks conserved residue(s) required for the propagation of feature annotation.</text>
</comment>
<dbReference type="GO" id="GO:0005737">
    <property type="term" value="C:cytoplasm"/>
    <property type="evidence" value="ECO:0007669"/>
    <property type="project" value="UniProtKB-SubCell"/>
</dbReference>
<dbReference type="GO" id="GO:0005524">
    <property type="term" value="F:ATP binding"/>
    <property type="evidence" value="ECO:0007669"/>
    <property type="project" value="UniProtKB-UniRule"/>
</dbReference>
<feature type="domain" description="Mur ligase N-terminal catalytic" evidence="9">
    <location>
        <begin position="25"/>
        <end position="84"/>
    </location>
</feature>
<evidence type="ECO:0000256" key="8">
    <source>
        <dbReference type="RuleBase" id="RU004135"/>
    </source>
</evidence>
<evidence type="ECO:0000256" key="4">
    <source>
        <dbReference type="ARBA" id="ARBA00022984"/>
    </source>
</evidence>
<keyword evidence="4 7" id="KW-0573">Peptidoglycan synthesis</keyword>
<dbReference type="GO" id="GO:0008360">
    <property type="term" value="P:regulation of cell shape"/>
    <property type="evidence" value="ECO:0007669"/>
    <property type="project" value="UniProtKB-KW"/>
</dbReference>
<sequence length="497" mass="50976">MSRVWSAEALLAPWLVDARLKGVGVTGIALDARQLAPGGLFLALAGHRAHGLDYLDQALAAGAGVVLYEPAAGQDHPAIAARCDAAGAVAIARAGVGALASAIAGRFYDEPSQAMTVIAVTGTDGKTSVSHYIAQMAEDLQGPAAVMGTVGWGRPGQLRASTQTTADPVSIQARLASLRDDGICCVAMEVSSHALAQHRVDGVTFATAVLTHVGRDHLDYHGSAAAYGAAKRRLFAWPGLRRQVLNGEDAVGADLAAHPLSDATPVVYGRTGAADLCLSRLERRAEGLELGIDHAGRQHTAHLPLIGDFNALNALAALGALIEPGNVPAALGALGRLQPVPGRMERFTVEGGPVVIVDYAHTAGALAAALDALRPHVRGRLWVVFGCGGDRDTGKRPLMGAAAGQRADGIILTSDNPRSESPAAILEAIRAGCAGHGDCRVIEDRASAITAAIEMAGPGDAVLIAGKGHETEQQIGATAHAFSDRDCAASVLSRRAG</sequence>
<dbReference type="EC" id="6.3.2.13" evidence="7"/>
<comment type="cofactor">
    <cofactor evidence="7">
        <name>Mg(2+)</name>
        <dbReference type="ChEBI" id="CHEBI:18420"/>
    </cofactor>
</comment>
<evidence type="ECO:0000259" key="10">
    <source>
        <dbReference type="Pfam" id="PF02875"/>
    </source>
</evidence>
<dbReference type="NCBIfam" id="NF001126">
    <property type="entry name" value="PRK00139.1-4"/>
    <property type="match status" value="1"/>
</dbReference>
<dbReference type="GO" id="GO:0051301">
    <property type="term" value="P:cell division"/>
    <property type="evidence" value="ECO:0007669"/>
    <property type="project" value="UniProtKB-KW"/>
</dbReference>
<evidence type="ECO:0000256" key="1">
    <source>
        <dbReference type="ARBA" id="ARBA00005898"/>
    </source>
</evidence>
<keyword evidence="5 7" id="KW-0131">Cell cycle</keyword>
<dbReference type="EMBL" id="VMKP01000003">
    <property type="protein sequence ID" value="TVO64454.1"/>
    <property type="molecule type" value="Genomic_DNA"/>
</dbReference>
<evidence type="ECO:0000313" key="12">
    <source>
        <dbReference type="EMBL" id="TVO64454.1"/>
    </source>
</evidence>
<dbReference type="Gene3D" id="3.40.1190.10">
    <property type="entry name" value="Mur-like, catalytic domain"/>
    <property type="match status" value="1"/>
</dbReference>
<feature type="binding site" evidence="7">
    <location>
        <position position="191"/>
    </location>
    <ligand>
        <name>UDP-N-acetyl-alpha-D-muramoyl-L-alanyl-D-glutamate</name>
        <dbReference type="ChEBI" id="CHEBI:83900"/>
    </ligand>
</feature>
<dbReference type="PANTHER" id="PTHR23135">
    <property type="entry name" value="MUR LIGASE FAMILY MEMBER"/>
    <property type="match status" value="1"/>
</dbReference>
<feature type="modified residue" description="N6-carboxylysine" evidence="7">
    <location>
        <position position="231"/>
    </location>
</feature>
<evidence type="ECO:0000259" key="11">
    <source>
        <dbReference type="Pfam" id="PF08245"/>
    </source>
</evidence>
<comment type="PTM">
    <text evidence="7">Carboxylation is probably crucial for Mg(2+) binding and, consequently, for the gamma-phosphate positioning of ATP.</text>
</comment>
<dbReference type="Proteomes" id="UP000316688">
    <property type="component" value="Unassembled WGS sequence"/>
</dbReference>
<feature type="binding site" evidence="7">
    <location>
        <begin position="164"/>
        <end position="165"/>
    </location>
    <ligand>
        <name>UDP-N-acetyl-alpha-D-muramoyl-L-alanyl-D-glutamate</name>
        <dbReference type="ChEBI" id="CHEBI:83900"/>
    </ligand>
</feature>
<keyword evidence="7" id="KW-0547">Nucleotide-binding</keyword>
<feature type="binding site" evidence="7">
    <location>
        <position position="163"/>
    </location>
    <ligand>
        <name>UDP-N-acetyl-alpha-D-muramoyl-L-alanyl-D-glutamate</name>
        <dbReference type="ChEBI" id="CHEBI:83900"/>
    </ligand>
</feature>
<feature type="binding site" evidence="7">
    <location>
        <position position="391"/>
    </location>
    <ligand>
        <name>meso-2,6-diaminopimelate</name>
        <dbReference type="ChEBI" id="CHEBI:57791"/>
    </ligand>
</feature>
<name>A0A557RH50_9GAMM</name>
<feature type="short sequence motif" description="Meso-diaminopimelate recognition motif" evidence="7">
    <location>
        <begin position="415"/>
        <end position="418"/>
    </location>
</feature>
<dbReference type="Pfam" id="PF08245">
    <property type="entry name" value="Mur_ligase_M"/>
    <property type="match status" value="1"/>
</dbReference>
<feature type="binding site" evidence="7">
    <location>
        <position position="199"/>
    </location>
    <ligand>
        <name>UDP-N-acetyl-alpha-D-muramoyl-L-alanyl-D-glutamate</name>
        <dbReference type="ChEBI" id="CHEBI:83900"/>
    </ligand>
</feature>
<dbReference type="NCBIfam" id="TIGR01085">
    <property type="entry name" value="murE"/>
    <property type="match status" value="1"/>
</dbReference>